<evidence type="ECO:0000313" key="18">
    <source>
        <dbReference type="EMBL" id="KDQ12296.1"/>
    </source>
</evidence>
<organism evidence="18 19">
    <name type="scientific">Botryobasidium botryosum (strain FD-172 SS1)</name>
    <dbReference type="NCBI Taxonomy" id="930990"/>
    <lineage>
        <taxon>Eukaryota</taxon>
        <taxon>Fungi</taxon>
        <taxon>Dikarya</taxon>
        <taxon>Basidiomycota</taxon>
        <taxon>Agaricomycotina</taxon>
        <taxon>Agaricomycetes</taxon>
        <taxon>Cantharellales</taxon>
        <taxon>Botryobasidiaceae</taxon>
        <taxon>Botryobasidium</taxon>
    </lineage>
</organism>
<evidence type="ECO:0000256" key="3">
    <source>
        <dbReference type="ARBA" id="ARBA00022525"/>
    </source>
</evidence>
<keyword evidence="4" id="KW-0479">Metal-binding</keyword>
<dbReference type="Pfam" id="PF03443">
    <property type="entry name" value="AA9"/>
    <property type="match status" value="1"/>
</dbReference>
<dbReference type="EC" id="1.14.99.56" evidence="15"/>
<dbReference type="InterPro" id="IPR005103">
    <property type="entry name" value="AA9_LPMO"/>
</dbReference>
<keyword evidence="8" id="KW-0186">Copper</keyword>
<keyword evidence="11" id="KW-0119">Carbohydrate metabolism</keyword>
<evidence type="ECO:0000256" key="14">
    <source>
        <dbReference type="ARBA" id="ARBA00045077"/>
    </source>
</evidence>
<dbReference type="HOGENOM" id="CLU_031730_4_2_1"/>
<keyword evidence="7" id="KW-0560">Oxidoreductase</keyword>
<evidence type="ECO:0000256" key="8">
    <source>
        <dbReference type="ARBA" id="ARBA00023008"/>
    </source>
</evidence>
<name>A0A067ML63_BOTB1</name>
<dbReference type="OrthoDB" id="3496539at2759"/>
<evidence type="ECO:0000256" key="5">
    <source>
        <dbReference type="ARBA" id="ARBA00022729"/>
    </source>
</evidence>
<feature type="chain" id="PRO_5001641468" description="lytic cellulose monooxygenase (C4-dehydrogenating)" evidence="16">
    <location>
        <begin position="21"/>
        <end position="231"/>
    </location>
</feature>
<dbReference type="STRING" id="930990.A0A067ML63"/>
<dbReference type="GO" id="GO:0004497">
    <property type="term" value="F:monooxygenase activity"/>
    <property type="evidence" value="ECO:0007669"/>
    <property type="project" value="UniProtKB-KW"/>
</dbReference>
<dbReference type="GO" id="GO:0005576">
    <property type="term" value="C:extracellular region"/>
    <property type="evidence" value="ECO:0007669"/>
    <property type="project" value="UniProtKB-SubCell"/>
</dbReference>
<feature type="signal peptide" evidence="16">
    <location>
        <begin position="1"/>
        <end position="20"/>
    </location>
</feature>
<feature type="domain" description="Auxiliary Activity family 9 catalytic" evidence="17">
    <location>
        <begin position="29"/>
        <end position="221"/>
    </location>
</feature>
<evidence type="ECO:0000256" key="16">
    <source>
        <dbReference type="SAM" id="SignalP"/>
    </source>
</evidence>
<dbReference type="Proteomes" id="UP000027195">
    <property type="component" value="Unassembled WGS sequence"/>
</dbReference>
<protein>
    <recommendedName>
        <fullName evidence="15">lytic cellulose monooxygenase (C4-dehydrogenating)</fullName>
        <ecNumber evidence="15">1.14.99.56</ecNumber>
    </recommendedName>
</protein>
<keyword evidence="5 16" id="KW-0732">Signal</keyword>
<keyword evidence="10" id="KW-1015">Disulfide bond</keyword>
<dbReference type="GO" id="GO:0016787">
    <property type="term" value="F:hydrolase activity"/>
    <property type="evidence" value="ECO:0007669"/>
    <property type="project" value="UniProtKB-KW"/>
</dbReference>
<evidence type="ECO:0000256" key="11">
    <source>
        <dbReference type="ARBA" id="ARBA00023277"/>
    </source>
</evidence>
<dbReference type="InterPro" id="IPR049892">
    <property type="entry name" value="AA9"/>
</dbReference>
<keyword evidence="6" id="KW-0136">Cellulose degradation</keyword>
<comment type="cofactor">
    <cofactor evidence="1">
        <name>Cu(2+)</name>
        <dbReference type="ChEBI" id="CHEBI:29036"/>
    </cofactor>
</comment>
<evidence type="ECO:0000259" key="17">
    <source>
        <dbReference type="Pfam" id="PF03443"/>
    </source>
</evidence>
<evidence type="ECO:0000256" key="7">
    <source>
        <dbReference type="ARBA" id="ARBA00023002"/>
    </source>
</evidence>
<dbReference type="InParanoid" id="A0A067ML63"/>
<comment type="catalytic activity">
    <reaction evidence="14">
        <text>[(1-&gt;4)-beta-D-glucosyl]n+m + reduced acceptor + O2 = 4-dehydro-beta-D-glucosyl-[(1-&gt;4)-beta-D-glucosyl]n-1 + [(1-&gt;4)-beta-D-glucosyl]m + acceptor + H2O.</text>
        <dbReference type="EC" id="1.14.99.56"/>
    </reaction>
</comment>
<proteinExistence type="inferred from homology"/>
<dbReference type="CDD" id="cd21175">
    <property type="entry name" value="LPMO_AA9"/>
    <property type="match status" value="1"/>
</dbReference>
<sequence>MLLSSLSFFVAGFLSLSVSGHYCFPSVDNTTAWDVVRRTDNYETRNPIKNVTDPNFRCYNGAGGKAAHTYTIAAGKNITFQTDNNLYHIGVANVYMAKASGDVMSFDGSGKVWFKIYQITAIADPTGTNYPTFPALGLYNVTFTIPKKVPTGQYLLRIEHIALHDAAYFGGAQFYIGCAQLDVTDGGGGTPNPLVSIPGVYTGREPGIIFDPYSFPKPTNYTQPGPPVWVG</sequence>
<dbReference type="Gene3D" id="2.70.50.70">
    <property type="match status" value="1"/>
</dbReference>
<dbReference type="GO" id="GO:0030245">
    <property type="term" value="P:cellulose catabolic process"/>
    <property type="evidence" value="ECO:0007669"/>
    <property type="project" value="UniProtKB-KW"/>
</dbReference>
<dbReference type="EMBL" id="KL198051">
    <property type="protein sequence ID" value="KDQ12296.1"/>
    <property type="molecule type" value="Genomic_DNA"/>
</dbReference>
<evidence type="ECO:0000256" key="10">
    <source>
        <dbReference type="ARBA" id="ARBA00023157"/>
    </source>
</evidence>
<comment type="subcellular location">
    <subcellularLocation>
        <location evidence="2">Secreted</location>
    </subcellularLocation>
</comment>
<evidence type="ECO:0000256" key="1">
    <source>
        <dbReference type="ARBA" id="ARBA00001973"/>
    </source>
</evidence>
<dbReference type="PANTHER" id="PTHR33353:SF10">
    <property type="entry name" value="ENDO-BETA-1,4-GLUCANASE D"/>
    <property type="match status" value="1"/>
</dbReference>
<dbReference type="GO" id="GO:0046872">
    <property type="term" value="F:metal ion binding"/>
    <property type="evidence" value="ECO:0007669"/>
    <property type="project" value="UniProtKB-KW"/>
</dbReference>
<reference evidence="19" key="1">
    <citation type="journal article" date="2014" name="Proc. Natl. Acad. Sci. U.S.A.">
        <title>Extensive sampling of basidiomycete genomes demonstrates inadequacy of the white-rot/brown-rot paradigm for wood decay fungi.</title>
        <authorList>
            <person name="Riley R."/>
            <person name="Salamov A.A."/>
            <person name="Brown D.W."/>
            <person name="Nagy L.G."/>
            <person name="Floudas D."/>
            <person name="Held B.W."/>
            <person name="Levasseur A."/>
            <person name="Lombard V."/>
            <person name="Morin E."/>
            <person name="Otillar R."/>
            <person name="Lindquist E.A."/>
            <person name="Sun H."/>
            <person name="LaButti K.M."/>
            <person name="Schmutz J."/>
            <person name="Jabbour D."/>
            <person name="Luo H."/>
            <person name="Baker S.E."/>
            <person name="Pisabarro A.G."/>
            <person name="Walton J.D."/>
            <person name="Blanchette R.A."/>
            <person name="Henrissat B."/>
            <person name="Martin F."/>
            <person name="Cullen D."/>
            <person name="Hibbett D.S."/>
            <person name="Grigoriev I.V."/>
        </authorList>
    </citation>
    <scope>NUCLEOTIDE SEQUENCE [LARGE SCALE GENOMIC DNA]</scope>
    <source>
        <strain evidence="19">FD-172 SS1</strain>
    </source>
</reference>
<dbReference type="AlphaFoldDB" id="A0A067ML63"/>
<evidence type="ECO:0000256" key="9">
    <source>
        <dbReference type="ARBA" id="ARBA00023033"/>
    </source>
</evidence>
<evidence type="ECO:0000256" key="6">
    <source>
        <dbReference type="ARBA" id="ARBA00023001"/>
    </source>
</evidence>
<evidence type="ECO:0000256" key="2">
    <source>
        <dbReference type="ARBA" id="ARBA00004613"/>
    </source>
</evidence>
<evidence type="ECO:0000313" key="19">
    <source>
        <dbReference type="Proteomes" id="UP000027195"/>
    </source>
</evidence>
<keyword evidence="19" id="KW-1185">Reference proteome</keyword>
<accession>A0A067ML63</accession>
<evidence type="ECO:0000256" key="12">
    <source>
        <dbReference type="ARBA" id="ARBA00023326"/>
    </source>
</evidence>
<dbReference type="PANTHER" id="PTHR33353">
    <property type="entry name" value="PUTATIVE (AFU_ORTHOLOGUE AFUA_1G12560)-RELATED"/>
    <property type="match status" value="1"/>
</dbReference>
<evidence type="ECO:0000256" key="4">
    <source>
        <dbReference type="ARBA" id="ARBA00022723"/>
    </source>
</evidence>
<keyword evidence="9" id="KW-0503">Monooxygenase</keyword>
<gene>
    <name evidence="18" type="ORF">BOTBODRAFT_34582</name>
</gene>
<evidence type="ECO:0000256" key="15">
    <source>
        <dbReference type="ARBA" id="ARBA00047174"/>
    </source>
</evidence>
<keyword evidence="18" id="KW-0378">Hydrolase</keyword>
<comment type="similarity">
    <text evidence="13">Belongs to the polysaccharide monooxygenase AA9 family.</text>
</comment>
<keyword evidence="12" id="KW-0624">Polysaccharide degradation</keyword>
<evidence type="ECO:0000256" key="13">
    <source>
        <dbReference type="ARBA" id="ARBA00044502"/>
    </source>
</evidence>
<keyword evidence="3" id="KW-0964">Secreted</keyword>